<comment type="caution">
    <text evidence="5">The sequence shown here is derived from an EMBL/GenBank/DDBJ whole genome shotgun (WGS) entry which is preliminary data.</text>
</comment>
<feature type="domain" description="FecR protein" evidence="3">
    <location>
        <begin position="134"/>
        <end position="227"/>
    </location>
</feature>
<organism evidence="5 6">
    <name type="scientific">Sphingobacterium allocomposti</name>
    <dbReference type="NCBI Taxonomy" id="415956"/>
    <lineage>
        <taxon>Bacteria</taxon>
        <taxon>Pseudomonadati</taxon>
        <taxon>Bacteroidota</taxon>
        <taxon>Sphingobacteriia</taxon>
        <taxon>Sphingobacteriales</taxon>
        <taxon>Sphingobacteriaceae</taxon>
        <taxon>Sphingobacterium</taxon>
    </lineage>
</organism>
<dbReference type="PANTHER" id="PTHR30273:SF2">
    <property type="entry name" value="PROTEIN FECR"/>
    <property type="match status" value="1"/>
</dbReference>
<gene>
    <name evidence="5" type="ORF">BC792_11765</name>
</gene>
<evidence type="ECO:0000256" key="2">
    <source>
        <dbReference type="SAM" id="Phobius"/>
    </source>
</evidence>
<proteinExistence type="predicted"/>
<dbReference type="InterPro" id="IPR006860">
    <property type="entry name" value="FecR"/>
</dbReference>
<dbReference type="OrthoDB" id="934696at2"/>
<dbReference type="PANTHER" id="PTHR30273">
    <property type="entry name" value="PERIPLASMIC SIGNAL SENSOR AND SIGMA FACTOR ACTIVATOR FECR-RELATED"/>
    <property type="match status" value="1"/>
</dbReference>
<evidence type="ECO:0000259" key="3">
    <source>
        <dbReference type="Pfam" id="PF04773"/>
    </source>
</evidence>
<protein>
    <submittedName>
        <fullName evidence="5">FecR family protein</fullName>
    </submittedName>
</protein>
<evidence type="ECO:0000313" key="6">
    <source>
        <dbReference type="Proteomes" id="UP000325105"/>
    </source>
</evidence>
<name>A0A5S5D8E7_9SPHI</name>
<keyword evidence="2" id="KW-0812">Transmembrane</keyword>
<dbReference type="RefSeq" id="WP_148909387.1">
    <property type="nucleotide sequence ID" value="NZ_VNHX01000017.1"/>
</dbReference>
<keyword evidence="6" id="KW-1185">Reference proteome</keyword>
<keyword evidence="2" id="KW-1133">Transmembrane helix</keyword>
<evidence type="ECO:0000259" key="4">
    <source>
        <dbReference type="Pfam" id="PF16344"/>
    </source>
</evidence>
<dbReference type="EMBL" id="VNHX01000017">
    <property type="protein sequence ID" value="TYP92290.1"/>
    <property type="molecule type" value="Genomic_DNA"/>
</dbReference>
<evidence type="ECO:0000256" key="1">
    <source>
        <dbReference type="SAM" id="MobiDB-lite"/>
    </source>
</evidence>
<dbReference type="PIRSF" id="PIRSF018266">
    <property type="entry name" value="FecR"/>
    <property type="match status" value="1"/>
</dbReference>
<dbReference type="Pfam" id="PF04773">
    <property type="entry name" value="FecR"/>
    <property type="match status" value="1"/>
</dbReference>
<feature type="region of interest" description="Disordered" evidence="1">
    <location>
        <begin position="1"/>
        <end position="21"/>
    </location>
</feature>
<dbReference type="Proteomes" id="UP000325105">
    <property type="component" value="Unassembled WGS sequence"/>
</dbReference>
<accession>A0A5S5D8E7</accession>
<dbReference type="Pfam" id="PF16344">
    <property type="entry name" value="FecR_C"/>
    <property type="match status" value="1"/>
</dbReference>
<reference evidence="5 6" key="1">
    <citation type="submission" date="2019-07" db="EMBL/GenBank/DDBJ databases">
        <title>Genomic Encyclopedia of Archaeal and Bacterial Type Strains, Phase II (KMG-II): from individual species to whole genera.</title>
        <authorList>
            <person name="Goeker M."/>
        </authorList>
    </citation>
    <scope>NUCLEOTIDE SEQUENCE [LARGE SCALE GENOMIC DNA]</scope>
    <source>
        <strain evidence="5 6">DSM 18850</strain>
    </source>
</reference>
<dbReference type="GO" id="GO:0016989">
    <property type="term" value="F:sigma factor antagonist activity"/>
    <property type="evidence" value="ECO:0007669"/>
    <property type="project" value="TreeGrafter"/>
</dbReference>
<dbReference type="InterPro" id="IPR032508">
    <property type="entry name" value="FecR_C"/>
</dbReference>
<feature type="domain" description="Protein FecR C-terminal" evidence="4">
    <location>
        <begin position="285"/>
        <end position="348"/>
    </location>
</feature>
<dbReference type="InterPro" id="IPR012373">
    <property type="entry name" value="Ferrdict_sens_TM"/>
</dbReference>
<dbReference type="AlphaFoldDB" id="A0A5S5D8E7"/>
<keyword evidence="2" id="KW-0472">Membrane</keyword>
<dbReference type="Gene3D" id="3.55.50.30">
    <property type="match status" value="1"/>
</dbReference>
<sequence>MRFGRRKRGGGNIRRDKKQQIRQQIWEDPSVVEQLFGDKDWQAYEAKHEPVAVPSREMAKNIEERIKRIEQERERTDRRDIRIRRLTAYAVAASLLLLLSFSLWHWRNAPVESASFHKLQVNNTPISDTTWVKIRNTKDTEMEIQLPDNSKVKLFASSSIRYPEQFSQDKREIQLEGKAYFTVAADKQRPFSVYAKGTKTTALGTSFTIDTRRQADKISVQLHTGKIVIASTAAIPDFKSVYLSHRGETLIFDPNKLIIEHQRPQPVREAKTPVTPAPASDDALLKFDNVPLSAVFQALEKAYQTRITIADPAITHILYTGSIDTDTQTLRDVLTVVCLINDLQFIAEQDGSFTIDKQENTQQEL</sequence>
<evidence type="ECO:0000313" key="5">
    <source>
        <dbReference type="EMBL" id="TYP92290.1"/>
    </source>
</evidence>
<feature type="transmembrane region" description="Helical" evidence="2">
    <location>
        <begin position="86"/>
        <end position="106"/>
    </location>
</feature>
<dbReference type="Gene3D" id="2.60.120.1440">
    <property type="match status" value="1"/>
</dbReference>